<dbReference type="AlphaFoldDB" id="A0A7X8TSX9"/>
<dbReference type="InterPro" id="IPR006016">
    <property type="entry name" value="UspA"/>
</dbReference>
<dbReference type="Pfam" id="PF00582">
    <property type="entry name" value="Usp"/>
    <property type="match status" value="1"/>
</dbReference>
<name>A0A7X8TSX9_9VIBR</name>
<evidence type="ECO:0000313" key="2">
    <source>
        <dbReference type="EMBL" id="NLS14241.1"/>
    </source>
</evidence>
<dbReference type="InterPro" id="IPR014729">
    <property type="entry name" value="Rossmann-like_a/b/a_fold"/>
</dbReference>
<evidence type="ECO:0000259" key="1">
    <source>
        <dbReference type="Pfam" id="PF00582"/>
    </source>
</evidence>
<reference evidence="2 3" key="1">
    <citation type="submission" date="2020-04" db="EMBL/GenBank/DDBJ databases">
        <title>Vibrio sp. SM6, a novel species isolated from seawater.</title>
        <authorList>
            <person name="Wang X."/>
        </authorList>
    </citation>
    <scope>NUCLEOTIDE SEQUENCE [LARGE SCALE GENOMIC DNA]</scope>
    <source>
        <strain evidence="2 3">SM6</strain>
    </source>
</reference>
<dbReference type="Proteomes" id="UP000535589">
    <property type="component" value="Unassembled WGS sequence"/>
</dbReference>
<dbReference type="SUPFAM" id="SSF52402">
    <property type="entry name" value="Adenine nucleotide alpha hydrolases-like"/>
    <property type="match status" value="1"/>
</dbReference>
<comment type="caution">
    <text evidence="2">The sequence shown here is derived from an EMBL/GenBank/DDBJ whole genome shotgun (WGS) entry which is preliminary data.</text>
</comment>
<keyword evidence="3" id="KW-1185">Reference proteome</keyword>
<dbReference type="Gene3D" id="3.40.50.620">
    <property type="entry name" value="HUPs"/>
    <property type="match status" value="1"/>
</dbReference>
<dbReference type="RefSeq" id="WP_168837340.1">
    <property type="nucleotide sequence ID" value="NZ_JABAIK010000018.1"/>
</dbReference>
<evidence type="ECO:0000313" key="3">
    <source>
        <dbReference type="Proteomes" id="UP000535589"/>
    </source>
</evidence>
<feature type="domain" description="UspA" evidence="1">
    <location>
        <begin position="1"/>
        <end position="117"/>
    </location>
</feature>
<proteinExistence type="predicted"/>
<sequence>MYRKVLYALDIESKENLLKAKAVADQLNTEFHIGYATNLGEVYTDNQIYFGDELGNALSEHAKQNVVNQISTLIQATDIAQKQVHIVDGPIGMAIDHLAQQLDVDLVIVSHSHPHFHLLVKPDTLIRMAAHCDVLSLREQ</sequence>
<dbReference type="EMBL" id="JABAIK010000018">
    <property type="protein sequence ID" value="NLS14241.1"/>
    <property type="molecule type" value="Genomic_DNA"/>
</dbReference>
<protein>
    <submittedName>
        <fullName evidence="2">Universal stress protein</fullName>
    </submittedName>
</protein>
<accession>A0A7X8TSX9</accession>
<organism evidence="2 3">
    <name type="scientific">Vibrio agarilyticus</name>
    <dbReference type="NCBI Taxonomy" id="2726741"/>
    <lineage>
        <taxon>Bacteria</taxon>
        <taxon>Pseudomonadati</taxon>
        <taxon>Pseudomonadota</taxon>
        <taxon>Gammaproteobacteria</taxon>
        <taxon>Vibrionales</taxon>
        <taxon>Vibrionaceae</taxon>
        <taxon>Vibrio</taxon>
    </lineage>
</organism>
<gene>
    <name evidence="2" type="ORF">HGP28_15280</name>
</gene>